<reference evidence="2" key="1">
    <citation type="submission" date="2016-06" db="EMBL/GenBank/DDBJ databases">
        <authorList>
            <person name="Rodrigo-Torres L."/>
            <person name="Arahal D.R."/>
        </authorList>
    </citation>
    <scope>NUCLEOTIDE SEQUENCE [LARGE SCALE GENOMIC DNA]</scope>
    <source>
        <strain evidence="2">CECT 7224</strain>
    </source>
</reference>
<dbReference type="GeneID" id="89590895"/>
<evidence type="ECO:0000313" key="1">
    <source>
        <dbReference type="EMBL" id="SBT14174.1"/>
    </source>
</evidence>
<name>A0A1C3JGI8_9VIBR</name>
<dbReference type="Proteomes" id="UP000092819">
    <property type="component" value="Unassembled WGS sequence"/>
</dbReference>
<gene>
    <name evidence="1" type="ORF">VCE7224_02936</name>
</gene>
<dbReference type="EMBL" id="FLQZ01000064">
    <property type="protein sequence ID" value="SBT14174.1"/>
    <property type="molecule type" value="Genomic_DNA"/>
</dbReference>
<sequence length="48" mass="5411">MTINKYFIFSPQASEETLQPVLTEKEVQRQEALRQAQIQGGLDTNATS</sequence>
<dbReference type="RefSeq" id="WP_017068404.1">
    <property type="nucleotide sequence ID" value="NZ_AP025464.1"/>
</dbReference>
<dbReference type="AlphaFoldDB" id="A0A1C3JGI8"/>
<organism evidence="1 2">
    <name type="scientific">Vibrio celticus</name>
    <dbReference type="NCBI Taxonomy" id="446372"/>
    <lineage>
        <taxon>Bacteria</taxon>
        <taxon>Pseudomonadati</taxon>
        <taxon>Pseudomonadota</taxon>
        <taxon>Gammaproteobacteria</taxon>
        <taxon>Vibrionales</taxon>
        <taxon>Vibrionaceae</taxon>
        <taxon>Vibrio</taxon>
    </lineage>
</organism>
<proteinExistence type="predicted"/>
<protein>
    <submittedName>
        <fullName evidence="1">Uncharacterized protein</fullName>
    </submittedName>
</protein>
<keyword evidence="2" id="KW-1185">Reference proteome</keyword>
<accession>A0A1C3JGI8</accession>
<evidence type="ECO:0000313" key="2">
    <source>
        <dbReference type="Proteomes" id="UP000092819"/>
    </source>
</evidence>